<dbReference type="EC" id="2.1.1.37" evidence="10"/>
<keyword evidence="4" id="KW-0949">S-adenosyl-L-methionine</keyword>
<evidence type="ECO:0000313" key="10">
    <source>
        <dbReference type="EMBL" id="MBA4626277.1"/>
    </source>
</evidence>
<dbReference type="EMBL" id="GISG01055732">
    <property type="protein sequence ID" value="MBA4626277.1"/>
    <property type="molecule type" value="Transcribed_RNA"/>
</dbReference>
<keyword evidence="3 10" id="KW-0808">Transferase</keyword>
<evidence type="ECO:0000256" key="5">
    <source>
        <dbReference type="ARBA" id="ARBA00022737"/>
    </source>
</evidence>
<evidence type="ECO:0000256" key="4">
    <source>
        <dbReference type="ARBA" id="ARBA00022691"/>
    </source>
</evidence>
<evidence type="ECO:0000256" key="3">
    <source>
        <dbReference type="ARBA" id="ARBA00022679"/>
    </source>
</evidence>
<protein>
    <submittedName>
        <fullName evidence="10">DNA (Cytosine-5-)-methyltransferase</fullName>
        <ecNumber evidence="10">2.1.1.37</ecNumber>
    </submittedName>
</protein>
<comment type="subcellular location">
    <subcellularLocation>
        <location evidence="1">Nucleus</location>
    </subcellularLocation>
</comment>
<evidence type="ECO:0000259" key="9">
    <source>
        <dbReference type="PROSITE" id="PS51680"/>
    </source>
</evidence>
<dbReference type="GO" id="GO:0032259">
    <property type="term" value="P:methylation"/>
    <property type="evidence" value="ECO:0007669"/>
    <property type="project" value="UniProtKB-KW"/>
</dbReference>
<name>A0A7C8YTN1_OPUST</name>
<sequence>MPKVLSISDTESPSDQEDKNESMDKMKKLGSEMESQLSCSRHNGDNAASSSGTNLRASLIGMGFSPSLIDKVIKEKGEEDTDALLDALFAYSDRQKSNSESSDSLGPFLNEDQSNGHLGYHLEQVPQVAKSMSSDSLHSLLDDEKDTEHITSSVDFHPKQEAGLMDDIGDDMRASLLMMNFSAEKVDFAIEKLGRCAPINELVDFIMAAEIAESENGDGLANDDPAARNEDNNTEALFGTMDRTLQLLGMGFNEQDVSSAIEKLGSGVPITELANWICARQMGESYPTKAKYAPMPSREKHSALDGSWYLNKGIPSVFDDALRVKNEESSTGYPSQSRSMTCGRVTPKEEYNEPSSIFEDFNIDDVKGKRPKEEYDDDFSSCNGSIWKKKSKIRIGGDLFSSRKSLDDISGVSNVLSNSNAGRSLDKMVSGPPYFLYGNVVNLSNDSWQKVSQFLYALQPEFVYTQLFSALNRKEGYVHNLPSEGRLHVHPKSPMTIEEVIPHTKKWWPSWDTRKHLSCISSEVNGISQICSNLEKILKESRGVLSGEQQTKILYHCRKLNLVWVGQRKLAPLEPEYLERILGYPMHHTRNPDATLAERLESLRNCFQTDALGYYLSVLKPLYPGGMTVLSLYSGIGGAEVTLHRLGIYLKGVVSVESSEMKRRILRRWWQNTDQAGELVQIDDIQKLTSNKLEYLMKKLGGFDLVICQNPCTYSPKNAKSLPEGSDVGGLDFTLYYEFVRVLQRVRTLAGRT</sequence>
<reference evidence="10" key="2">
    <citation type="submission" date="2020-07" db="EMBL/GenBank/DDBJ databases">
        <authorList>
            <person name="Vera ALvarez R."/>
            <person name="Arias-Moreno D.M."/>
            <person name="Jimenez-Jacinto V."/>
            <person name="Jimenez-Bremont J.F."/>
            <person name="Swaminathan K."/>
            <person name="Moose S.P."/>
            <person name="Guerrero-Gonzalez M.L."/>
            <person name="Marino-Ramirez L."/>
            <person name="Landsman D."/>
            <person name="Rodriguez-Kessler M."/>
            <person name="Delgado-Sanchez P."/>
        </authorList>
    </citation>
    <scope>NUCLEOTIDE SEQUENCE</scope>
    <source>
        <tissue evidence="10">Cladode</tissue>
    </source>
</reference>
<dbReference type="Gene3D" id="3.40.50.150">
    <property type="entry name" value="Vaccinia Virus protein VP39"/>
    <property type="match status" value="1"/>
</dbReference>
<evidence type="ECO:0000256" key="7">
    <source>
        <dbReference type="ARBA" id="ARBA00023242"/>
    </source>
</evidence>
<dbReference type="SUPFAM" id="SSF53335">
    <property type="entry name" value="S-adenosyl-L-methionine-dependent methyltransferases"/>
    <property type="match status" value="2"/>
</dbReference>
<accession>A0A7C8YTN1</accession>
<dbReference type="GO" id="GO:0005634">
    <property type="term" value="C:nucleus"/>
    <property type="evidence" value="ECO:0007669"/>
    <property type="project" value="UniProtKB-SubCell"/>
</dbReference>
<feature type="region of interest" description="Disordered" evidence="8">
    <location>
        <begin position="1"/>
        <end position="52"/>
    </location>
</feature>
<dbReference type="InterPro" id="IPR029063">
    <property type="entry name" value="SAM-dependent_MTases_sf"/>
</dbReference>
<dbReference type="PANTHER" id="PTHR23068:SF11">
    <property type="entry name" value="INACTIVE DNA (CYTOSINE-5)-METHYLTRANSFERASE DRM3-RELATED"/>
    <property type="match status" value="1"/>
</dbReference>
<dbReference type="InterPro" id="IPR050390">
    <property type="entry name" value="C5-Methyltransferase"/>
</dbReference>
<feature type="compositionally biased region" description="Basic and acidic residues" evidence="8">
    <location>
        <begin position="16"/>
        <end position="31"/>
    </location>
</feature>
<dbReference type="PANTHER" id="PTHR23068">
    <property type="entry name" value="DNA CYTOSINE-5- -METHYLTRANSFERASE 3-RELATED"/>
    <property type="match status" value="1"/>
</dbReference>
<dbReference type="AlphaFoldDB" id="A0A7C8YTN1"/>
<keyword evidence="6" id="KW-0238">DNA-binding</keyword>
<dbReference type="GO" id="GO:0003886">
    <property type="term" value="F:DNA (cytosine-5-)-methyltransferase activity"/>
    <property type="evidence" value="ECO:0007669"/>
    <property type="project" value="UniProtKB-EC"/>
</dbReference>
<evidence type="ECO:0000256" key="1">
    <source>
        <dbReference type="ARBA" id="ARBA00004123"/>
    </source>
</evidence>
<keyword evidence="2 10" id="KW-0489">Methyltransferase</keyword>
<evidence type="ECO:0000256" key="6">
    <source>
        <dbReference type="ARBA" id="ARBA00023125"/>
    </source>
</evidence>
<evidence type="ECO:0000256" key="2">
    <source>
        <dbReference type="ARBA" id="ARBA00022603"/>
    </source>
</evidence>
<feature type="compositionally biased region" description="Polar residues" evidence="8">
    <location>
        <begin position="33"/>
        <end position="52"/>
    </location>
</feature>
<feature type="domain" description="SAM-dependent MTase DRM-type" evidence="9">
    <location>
        <begin position="421"/>
        <end position="753"/>
    </location>
</feature>
<dbReference type="PROSITE" id="PS51680">
    <property type="entry name" value="SAM_MT_DRM"/>
    <property type="match status" value="1"/>
</dbReference>
<feature type="region of interest" description="Disordered" evidence="8">
    <location>
        <begin position="96"/>
        <end position="116"/>
    </location>
</feature>
<organism evidence="10">
    <name type="scientific">Opuntia streptacantha</name>
    <name type="common">Prickly pear cactus</name>
    <name type="synonym">Opuntia cardona</name>
    <dbReference type="NCBI Taxonomy" id="393608"/>
    <lineage>
        <taxon>Eukaryota</taxon>
        <taxon>Viridiplantae</taxon>
        <taxon>Streptophyta</taxon>
        <taxon>Embryophyta</taxon>
        <taxon>Tracheophyta</taxon>
        <taxon>Spermatophyta</taxon>
        <taxon>Magnoliopsida</taxon>
        <taxon>eudicotyledons</taxon>
        <taxon>Gunneridae</taxon>
        <taxon>Pentapetalae</taxon>
        <taxon>Caryophyllales</taxon>
        <taxon>Cactineae</taxon>
        <taxon>Cactaceae</taxon>
        <taxon>Opuntioideae</taxon>
        <taxon>Opuntia</taxon>
    </lineage>
</organism>
<reference evidence="10" key="1">
    <citation type="journal article" date="2013" name="J. Plant Res.">
        <title>Effect of fungi and light on seed germination of three Opuntia species from semiarid lands of central Mexico.</title>
        <authorList>
            <person name="Delgado-Sanchez P."/>
            <person name="Jimenez-Bremont J.F."/>
            <person name="Guerrero-Gonzalez Mde L."/>
            <person name="Flores J."/>
        </authorList>
    </citation>
    <scope>NUCLEOTIDE SEQUENCE</scope>
    <source>
        <tissue evidence="10">Cladode</tissue>
    </source>
</reference>
<evidence type="ECO:0000256" key="8">
    <source>
        <dbReference type="SAM" id="MobiDB-lite"/>
    </source>
</evidence>
<keyword evidence="5" id="KW-0677">Repeat</keyword>
<dbReference type="GO" id="GO:0003677">
    <property type="term" value="F:DNA binding"/>
    <property type="evidence" value="ECO:0007669"/>
    <property type="project" value="UniProtKB-KW"/>
</dbReference>
<keyword evidence="7" id="KW-0539">Nucleus</keyword>
<dbReference type="EMBL" id="GISG01055733">
    <property type="protein sequence ID" value="MBA4626278.1"/>
    <property type="molecule type" value="Transcribed_RNA"/>
</dbReference>
<dbReference type="InterPro" id="IPR030380">
    <property type="entry name" value="SAM_MeTfrase_DRM"/>
</dbReference>
<proteinExistence type="predicted"/>